<dbReference type="GO" id="GO:0060271">
    <property type="term" value="P:cilium assembly"/>
    <property type="evidence" value="ECO:0007669"/>
    <property type="project" value="TreeGrafter"/>
</dbReference>
<feature type="domain" description="C2" evidence="2">
    <location>
        <begin position="1072"/>
        <end position="1227"/>
    </location>
</feature>
<organism evidence="3 4">
    <name type="scientific">Hippocampus comes</name>
    <name type="common">Tiger tail seahorse</name>
    <dbReference type="NCBI Taxonomy" id="109280"/>
    <lineage>
        <taxon>Eukaryota</taxon>
        <taxon>Metazoa</taxon>
        <taxon>Chordata</taxon>
        <taxon>Craniata</taxon>
        <taxon>Vertebrata</taxon>
        <taxon>Euteleostomi</taxon>
        <taxon>Actinopterygii</taxon>
        <taxon>Neopterygii</taxon>
        <taxon>Teleostei</taxon>
        <taxon>Neoteleostei</taxon>
        <taxon>Acanthomorphata</taxon>
        <taxon>Syngnathiaria</taxon>
        <taxon>Syngnathiformes</taxon>
        <taxon>Syngnathoidei</taxon>
        <taxon>Syngnathidae</taxon>
        <taxon>Hippocampus</taxon>
    </lineage>
</organism>
<dbReference type="STRING" id="109280.ENSHCOP00000027218"/>
<feature type="region of interest" description="Disordered" evidence="1">
    <location>
        <begin position="857"/>
        <end position="880"/>
    </location>
</feature>
<dbReference type="PANTHER" id="PTHR21254">
    <property type="entry name" value="C2 DOMAIN-CONTAINING PROTEIN 3"/>
    <property type="match status" value="1"/>
</dbReference>
<feature type="domain" description="C2" evidence="2">
    <location>
        <begin position="877"/>
        <end position="1034"/>
    </location>
</feature>
<sequence>MKSRKQGSAGGTKQKALCDVPASTSLPPLVEGELRGFLRVTVSRLLWSVPRPPPATRVRLRWWGESSDGTHFSPPDDAASSHRSVKTTARFPVRCGPKQLTAYLADMGNLVLEVLSKQDHLPVARAQVQEISRLSQSQPITGFHTLVSPTSKKLGQLEVSLHLEPLAAACHTLHFSGPATHLSSNVPQVASPATLDQPPPPDANKLNVSGGGNTSRGKDRSYSQTTQTEQDESVENLNLRANGQIDVDQPGNDILSVILERGNKLRDAMLVSALKSDVDAAPVLKDLQLPLQRDNVRPLPIRAPEIVLENVLRFDSDVRHADNDRVGDCGLGCSPDMDHRAVDLLLGRLKTSPPPLWQGGGAFPESLSSHSSVSGDSELGDPQYDHSLLENLFYKSPTSDLRADETAGGGEKQRKTSSETEKHLRQPATGTSDNVVSELRGALPDPAVPLSQEQLTFLSFMRWAKVTVDSMSVPACCASPPPEKTPNKSPSLLRRKKCTYFVEYTFPKTSSSSRHGQRVEVTRAASSNVAGGAVSFHRLSVFPVHFSKTSVEVWWATDLLFRIYARKNDQKKAVFIGEAAHPLRSLLQSQQLSQSLTLPVHNVEGATRELCLLRVLLELSTDNGGIDVCEKREALPSRPTRSPQRGSRTTSQCVDFCSEDLAARSSEDFSLNLAIQPCVGAPASARHAAPVEEPEVLLHTLLMVPDGKNFTGGPAQAINVYLNCKLFWCDEVARSAVSWGRANPSFHFVQVTPVALTAHLLERMRNNVMVIEVWQKTGGSGHETLLGLVKLPLHQFYMSFRDPKIAHLLLRAQYPVLGVDCYMPVVDVFSGGCRGSLRVTLAMGLCEQVLALQRARDEEGEAPGRPPLRPLHLLDHQPGRPAKITTPPARAMIEHVFVIRVEKVTGLTPLQSTVWGEADCYIQYAFPCQEGADADATLDEYNTNLKPFRTTTTLCVPDPIFGHTETHALLAPQGVPVQKLLLSSLSSQGLSGGGGVHFEVWCRYYYPNVRDQLVAKGILPLSKLCAMVTMQGRHPDEARLFSLPLLPRVDGLAAHQPLPSGLLDVCVRYKCRPVRADAPAGKGPASCLVTLVVQVHRGCGLQAAARAVAQRDERYDYFAGVGVNSYVSVRLPFLPDDEATCTRVAARTFCPEFDHRAEVRCDALVHKSGGEICSLAEQLAEAWAVFTVWNKDNRKGLTSRPPAVVLGTVKIPLADLLWKTTGISGWFGIYAARQSPESQQTLVGGLEVSVAFAHHSERERIIQAARDLGWDPTRAQVDCDDRDTWEQSAGKLSLTFAIPRAWLPLRCLLLPGHDTLQRSTYCYLRYKFYEHEAFCSHMKHPCAGEGAEGDQAIVTFQGSRTVELMSSQPLMWYLREERLEVQVWVAFQKDKSQRPRDTDRLLGSAFIDLSSLAKARKQRSTLSGVYPLFRRSAADLQGAALRVHISLTPGGLPAPQDNVAESDSQEEETLVVEPAAPTPPTSPPQTTQSQTARDVTLSQPAEILSDDQSFPVTLAVHRAKNLTLKGCPPSESGEGTLRCYVSYAAADSAEPVSTAVAADTNCPVWDHWRDCRRVPFPQK</sequence>
<dbReference type="PANTHER" id="PTHR21254:SF1">
    <property type="entry name" value="C2 DOMAIN-CONTAINING PROTEIN 3"/>
    <property type="match status" value="1"/>
</dbReference>
<feature type="region of interest" description="Disordered" evidence="1">
    <location>
        <begin position="356"/>
        <end position="381"/>
    </location>
</feature>
<name>A0A3Q2Z693_HIPCM</name>
<dbReference type="InterPro" id="IPR057537">
    <property type="entry name" value="C2_C2CD3_N"/>
</dbReference>
<dbReference type="InterPro" id="IPR035892">
    <property type="entry name" value="C2_domain_sf"/>
</dbReference>
<accession>A0A3Q2Z693</accession>
<dbReference type="GO" id="GO:0005814">
    <property type="term" value="C:centriole"/>
    <property type="evidence" value="ECO:0007669"/>
    <property type="project" value="TreeGrafter"/>
</dbReference>
<dbReference type="Gene3D" id="2.60.40.150">
    <property type="entry name" value="C2 domain"/>
    <property type="match status" value="1"/>
</dbReference>
<feature type="region of interest" description="Disordered" evidence="1">
    <location>
        <begin position="1472"/>
        <end position="1494"/>
    </location>
</feature>
<dbReference type="PROSITE" id="PS50004">
    <property type="entry name" value="C2"/>
    <property type="match status" value="2"/>
</dbReference>
<protein>
    <submittedName>
        <fullName evidence="3">C2 domain-containing protein 3-like</fullName>
    </submittedName>
</protein>
<dbReference type="SUPFAM" id="SSF49562">
    <property type="entry name" value="C2 domain (Calcium/lipid-binding domain, CaLB)"/>
    <property type="match status" value="2"/>
</dbReference>
<evidence type="ECO:0000259" key="2">
    <source>
        <dbReference type="PROSITE" id="PS50004"/>
    </source>
</evidence>
<dbReference type="InterPro" id="IPR000008">
    <property type="entry name" value="C2_dom"/>
</dbReference>
<keyword evidence="4" id="KW-1185">Reference proteome</keyword>
<dbReference type="GO" id="GO:0061511">
    <property type="term" value="P:centriole elongation"/>
    <property type="evidence" value="ECO:0007669"/>
    <property type="project" value="TreeGrafter"/>
</dbReference>
<dbReference type="Ensembl" id="ENSHCOT00000023151.1">
    <property type="protein sequence ID" value="ENSHCOP00000027218.1"/>
    <property type="gene ID" value="ENSHCOG00000018850.1"/>
</dbReference>
<dbReference type="GO" id="GO:0034451">
    <property type="term" value="C:centriolar satellite"/>
    <property type="evidence" value="ECO:0007669"/>
    <property type="project" value="TreeGrafter"/>
</dbReference>
<evidence type="ECO:0000256" key="1">
    <source>
        <dbReference type="SAM" id="MobiDB-lite"/>
    </source>
</evidence>
<dbReference type="Pfam" id="PF00168">
    <property type="entry name" value="C2"/>
    <property type="match status" value="1"/>
</dbReference>
<dbReference type="GeneTree" id="ENSGT00510000048072"/>
<reference evidence="3" key="2">
    <citation type="submission" date="2025-09" db="UniProtKB">
        <authorList>
            <consortium name="Ensembl"/>
        </authorList>
    </citation>
    <scope>IDENTIFICATION</scope>
</reference>
<dbReference type="OMA" id="CYMPVVD"/>
<evidence type="ECO:0000313" key="3">
    <source>
        <dbReference type="Ensembl" id="ENSHCOP00000027218.1"/>
    </source>
</evidence>
<feature type="region of interest" description="Disordered" evidence="1">
    <location>
        <begin position="184"/>
        <end position="232"/>
    </location>
</feature>
<feature type="compositionally biased region" description="Low complexity" evidence="1">
    <location>
        <begin position="366"/>
        <end position="377"/>
    </location>
</feature>
<proteinExistence type="predicted"/>
<feature type="region of interest" description="Disordered" evidence="1">
    <location>
        <begin position="399"/>
        <end position="434"/>
    </location>
</feature>
<feature type="compositionally biased region" description="Basic and acidic residues" evidence="1">
    <location>
        <begin position="401"/>
        <end position="424"/>
    </location>
</feature>
<dbReference type="Proteomes" id="UP000264820">
    <property type="component" value="Unplaced"/>
</dbReference>
<reference evidence="3" key="1">
    <citation type="submission" date="2025-08" db="UniProtKB">
        <authorList>
            <consortium name="Ensembl"/>
        </authorList>
    </citation>
    <scope>IDENTIFICATION</scope>
</reference>
<dbReference type="SMART" id="SM00239">
    <property type="entry name" value="C2"/>
    <property type="match status" value="3"/>
</dbReference>
<dbReference type="Pfam" id="PF25339">
    <property type="entry name" value="C2_C2CD3_N"/>
    <property type="match status" value="1"/>
</dbReference>
<evidence type="ECO:0000313" key="4">
    <source>
        <dbReference type="Proteomes" id="UP000264820"/>
    </source>
</evidence>
<dbReference type="GO" id="GO:0071539">
    <property type="term" value="P:protein localization to centrosome"/>
    <property type="evidence" value="ECO:0007669"/>
    <property type="project" value="TreeGrafter"/>
</dbReference>